<evidence type="ECO:0000313" key="2">
    <source>
        <dbReference type="EMBL" id="QTR52535.1"/>
    </source>
</evidence>
<accession>A0A975IHD7</accession>
<proteinExistence type="predicted"/>
<dbReference type="EMBL" id="CP072793">
    <property type="protein sequence ID" value="QTR52535.1"/>
    <property type="molecule type" value="Genomic_DNA"/>
</dbReference>
<name>A0A975IHD7_9GAMM</name>
<reference evidence="2" key="1">
    <citation type="submission" date="2021-04" db="EMBL/GenBank/DDBJ databases">
        <title>Genomics, taxonomy and metabolism of representatives of sulfur bacteria of the genus Thiothrix: Thiothrix fructosivorans QT, Thiothrix unzii A1T and three new species, Thiothrix subterranea sp. nov., Thiothrix litoralis sp. nov. and 'Candidatus Thiothrix anitrata' sp. nov.</title>
        <authorList>
            <person name="Ravin N.V."/>
            <person name="Smolyakov D."/>
            <person name="Rudenko T.S."/>
            <person name="Mardanov A.V."/>
            <person name="Beletsky A.V."/>
            <person name="Markov N.D."/>
            <person name="Fomenkov A.I."/>
            <person name="Roberts R.J."/>
            <person name="Karnachuk O.V."/>
            <person name="Novikov A."/>
            <person name="Grabovich M.Y."/>
        </authorList>
    </citation>
    <scope>NUCLEOTIDE SEQUENCE</scope>
    <source>
        <strain evidence="2">A1</strain>
    </source>
</reference>
<keyword evidence="3" id="KW-1185">Reference proteome</keyword>
<dbReference type="KEGG" id="tun:J9260_12515"/>
<evidence type="ECO:0000256" key="1">
    <source>
        <dbReference type="SAM" id="MobiDB-lite"/>
    </source>
</evidence>
<evidence type="ECO:0008006" key="4">
    <source>
        <dbReference type="Google" id="ProtNLM"/>
    </source>
</evidence>
<feature type="region of interest" description="Disordered" evidence="1">
    <location>
        <begin position="1"/>
        <end position="34"/>
    </location>
</feature>
<gene>
    <name evidence="2" type="ORF">J9260_12515</name>
</gene>
<dbReference type="AlphaFoldDB" id="A0A975IHD7"/>
<dbReference type="Proteomes" id="UP000672009">
    <property type="component" value="Chromosome"/>
</dbReference>
<sequence>MLSEGKGGGEGSRITQFKPRHPKAGGRKAGTPNKTTASVRELVGQHLEAIVGALLEIAQDKDAPASARVAACRELLDRAEGRPAQRIEQVITESANSQRYNDYATELRLKFMEEHGN</sequence>
<evidence type="ECO:0000313" key="3">
    <source>
        <dbReference type="Proteomes" id="UP000672009"/>
    </source>
</evidence>
<dbReference type="RefSeq" id="WP_210218080.1">
    <property type="nucleotide sequence ID" value="NZ_CP072793.1"/>
</dbReference>
<feature type="compositionally biased region" description="Gly residues" evidence="1">
    <location>
        <begin position="1"/>
        <end position="11"/>
    </location>
</feature>
<protein>
    <recommendedName>
        <fullName evidence="4">DUF5681 domain-containing protein</fullName>
    </recommendedName>
</protein>
<organism evidence="2 3">
    <name type="scientific">Thiothrix unzii</name>
    <dbReference type="NCBI Taxonomy" id="111769"/>
    <lineage>
        <taxon>Bacteria</taxon>
        <taxon>Pseudomonadati</taxon>
        <taxon>Pseudomonadota</taxon>
        <taxon>Gammaproteobacteria</taxon>
        <taxon>Thiotrichales</taxon>
        <taxon>Thiotrichaceae</taxon>
        <taxon>Thiothrix</taxon>
    </lineage>
</organism>